<dbReference type="SUPFAM" id="SSF56752">
    <property type="entry name" value="D-aminoacid aminotransferase-like PLP-dependent enzymes"/>
    <property type="match status" value="1"/>
</dbReference>
<sequence>MFLETICILHGEIQNMQCHEERMQQTAAHFGFNAPKLPDLPTLLPDKLQDTKVKCRIIYHKAIQEVSFESYLLNKITSLKLIEASVDYSFKFADRRQLNALLAQKGDCDGILITRNGLITDTSYSNVVFSKGEQYFTPESPLLNGTKRQKLLREGVIAERIIHRNTLPEYDCIYLINAMLDIDDGISLPVCNIV</sequence>
<gene>
    <name evidence="1" type="ORF">PSM36_0859</name>
</gene>
<dbReference type="InterPro" id="IPR043132">
    <property type="entry name" value="BCAT-like_C"/>
</dbReference>
<dbReference type="STRING" id="1642647.PSM36_0859"/>
<protein>
    <recommendedName>
        <fullName evidence="3">4-amino-4-deoxychorismate lyase</fullName>
    </recommendedName>
</protein>
<dbReference type="InterPro" id="IPR001544">
    <property type="entry name" value="Aminotrans_IV"/>
</dbReference>
<dbReference type="InterPro" id="IPR036038">
    <property type="entry name" value="Aminotransferase-like"/>
</dbReference>
<dbReference type="GO" id="GO:0003824">
    <property type="term" value="F:catalytic activity"/>
    <property type="evidence" value="ECO:0007669"/>
    <property type="project" value="InterPro"/>
</dbReference>
<evidence type="ECO:0000313" key="1">
    <source>
        <dbReference type="EMBL" id="SCD19685.1"/>
    </source>
</evidence>
<organism evidence="1 2">
    <name type="scientific">Proteiniphilum saccharofermentans</name>
    <dbReference type="NCBI Taxonomy" id="1642647"/>
    <lineage>
        <taxon>Bacteria</taxon>
        <taxon>Pseudomonadati</taxon>
        <taxon>Bacteroidota</taxon>
        <taxon>Bacteroidia</taxon>
        <taxon>Bacteroidales</taxon>
        <taxon>Dysgonomonadaceae</taxon>
        <taxon>Proteiniphilum</taxon>
    </lineage>
</organism>
<dbReference type="Proteomes" id="UP000187464">
    <property type="component" value="Chromosome I"/>
</dbReference>
<dbReference type="EMBL" id="LT605205">
    <property type="protein sequence ID" value="SCD19685.1"/>
    <property type="molecule type" value="Genomic_DNA"/>
</dbReference>
<evidence type="ECO:0008006" key="3">
    <source>
        <dbReference type="Google" id="ProtNLM"/>
    </source>
</evidence>
<dbReference type="Gene3D" id="3.30.470.10">
    <property type="match status" value="1"/>
</dbReference>
<dbReference type="AlphaFoldDB" id="A0A1R3T6V9"/>
<proteinExistence type="predicted"/>
<dbReference type="Gene3D" id="3.20.10.10">
    <property type="entry name" value="D-amino Acid Aminotransferase, subunit A, domain 2"/>
    <property type="match status" value="1"/>
</dbReference>
<dbReference type="Pfam" id="PF01063">
    <property type="entry name" value="Aminotran_4"/>
    <property type="match status" value="1"/>
</dbReference>
<accession>A0A1R3T6V9</accession>
<name>A0A1R3T6V9_9BACT</name>
<reference evidence="1 2" key="1">
    <citation type="submission" date="2016-08" db="EMBL/GenBank/DDBJ databases">
        <authorList>
            <person name="Seilhamer J.J."/>
        </authorList>
    </citation>
    <scope>NUCLEOTIDE SEQUENCE [LARGE SCALE GENOMIC DNA]</scope>
    <source>
        <strain evidence="1">M3/6</strain>
    </source>
</reference>
<evidence type="ECO:0000313" key="2">
    <source>
        <dbReference type="Proteomes" id="UP000187464"/>
    </source>
</evidence>
<dbReference type="KEGG" id="psac:PSM36_0859"/>
<dbReference type="RefSeq" id="WP_076929139.1">
    <property type="nucleotide sequence ID" value="NZ_LT605205.1"/>
</dbReference>
<keyword evidence="2" id="KW-1185">Reference proteome</keyword>
<dbReference type="InterPro" id="IPR043131">
    <property type="entry name" value="BCAT-like_N"/>
</dbReference>